<dbReference type="AlphaFoldDB" id="A0A9Q5QY54"/>
<evidence type="ECO:0000313" key="3">
    <source>
        <dbReference type="Proteomes" id="UP000190056"/>
    </source>
</evidence>
<evidence type="ECO:0000256" key="1">
    <source>
        <dbReference type="SAM" id="MobiDB-lite"/>
    </source>
</evidence>
<sequence>MVSGAILDSSLSTSHKRDRSRGKMETLVYCNQNRQARTLTQNLILGIKSFKRYDQGYEKL</sequence>
<name>A0A9Q5QY54_9CYAN</name>
<feature type="region of interest" description="Disordered" evidence="1">
    <location>
        <begin position="1"/>
        <end position="22"/>
    </location>
</feature>
<dbReference type="EMBL" id="MTPU01000021">
    <property type="protein sequence ID" value="OPH10561.1"/>
    <property type="molecule type" value="Genomic_DNA"/>
</dbReference>
<accession>A0A9Q5QY54</accession>
<evidence type="ECO:0000313" key="2">
    <source>
        <dbReference type="EMBL" id="OPH10561.1"/>
    </source>
</evidence>
<proteinExistence type="predicted"/>
<comment type="caution">
    <text evidence="2">The sequence shown here is derived from an EMBL/GenBank/DDBJ whole genome shotgun (WGS) entry which is preliminary data.</text>
</comment>
<dbReference type="Proteomes" id="UP000190056">
    <property type="component" value="Unassembled WGS sequence"/>
</dbReference>
<protein>
    <submittedName>
        <fullName evidence="2">Uncharacterized protein</fullName>
    </submittedName>
</protein>
<organism evidence="2 3">
    <name type="scientific">Cylindrospermopsis raciborskii CENA302</name>
    <dbReference type="NCBI Taxonomy" id="1170768"/>
    <lineage>
        <taxon>Bacteria</taxon>
        <taxon>Bacillati</taxon>
        <taxon>Cyanobacteriota</taxon>
        <taxon>Cyanophyceae</taxon>
        <taxon>Nostocales</taxon>
        <taxon>Aphanizomenonaceae</taxon>
        <taxon>Cylindrospermopsis</taxon>
    </lineage>
</organism>
<gene>
    <name evidence="2" type="ORF">CENA302_04870</name>
</gene>
<reference evidence="2 3" key="1">
    <citation type="submission" date="2017-01" db="EMBL/GenBank/DDBJ databases">
        <authorList>
            <person name="Abreu V.A."/>
            <person name="Popin R.V."/>
            <person name="Rigonato J."/>
            <person name="Andreote A.P."/>
            <person name="Schaker P.C."/>
            <person name="Hoff-Risseti C."/>
            <person name="Alvarenga D.O."/>
            <person name="Varani A.M."/>
            <person name="Fiore M.F."/>
        </authorList>
    </citation>
    <scope>NUCLEOTIDE SEQUENCE [LARGE SCALE GENOMIC DNA]</scope>
    <source>
        <strain evidence="2 3">CENA302</strain>
    </source>
</reference>